<dbReference type="Gene3D" id="2.120.10.30">
    <property type="entry name" value="TolB, C-terminal domain"/>
    <property type="match status" value="1"/>
</dbReference>
<feature type="non-terminal residue" evidence="2">
    <location>
        <position position="128"/>
    </location>
</feature>
<dbReference type="Pfam" id="PF07676">
    <property type="entry name" value="PD40"/>
    <property type="match status" value="2"/>
</dbReference>
<organism evidence="2">
    <name type="scientific">marine sediment metagenome</name>
    <dbReference type="NCBI Taxonomy" id="412755"/>
    <lineage>
        <taxon>unclassified sequences</taxon>
        <taxon>metagenomes</taxon>
        <taxon>ecological metagenomes</taxon>
    </lineage>
</organism>
<comment type="similarity">
    <text evidence="1">Belongs to the TolB family.</text>
</comment>
<dbReference type="AlphaFoldDB" id="X1M3W8"/>
<evidence type="ECO:0000313" key="2">
    <source>
        <dbReference type="EMBL" id="GAI09365.1"/>
    </source>
</evidence>
<sequence length="128" mass="13925">MGGAEKVCNPSFSPDGTRIVYMKGSYDGTAQIWVMKSDGSDKQRIDNGTGYEGVPFWSSDGKRIIWEGGLDNDRSAMAVDVTITDGNYAYTDPYVFFHLSPEEYAVLGIENVSSGGLNCCNPSWFPGS</sequence>
<dbReference type="InterPro" id="IPR011659">
    <property type="entry name" value="WD40"/>
</dbReference>
<proteinExistence type="inferred from homology"/>
<comment type="caution">
    <text evidence="2">The sequence shown here is derived from an EMBL/GenBank/DDBJ whole genome shotgun (WGS) entry which is preliminary data.</text>
</comment>
<reference evidence="2" key="1">
    <citation type="journal article" date="2014" name="Front. Microbiol.">
        <title>High frequency of phylogenetically diverse reductive dehalogenase-homologous genes in deep subseafloor sedimentary metagenomes.</title>
        <authorList>
            <person name="Kawai M."/>
            <person name="Futagami T."/>
            <person name="Toyoda A."/>
            <person name="Takaki Y."/>
            <person name="Nishi S."/>
            <person name="Hori S."/>
            <person name="Arai W."/>
            <person name="Tsubouchi T."/>
            <person name="Morono Y."/>
            <person name="Uchiyama I."/>
            <person name="Ito T."/>
            <person name="Fujiyama A."/>
            <person name="Inagaki F."/>
            <person name="Takami H."/>
        </authorList>
    </citation>
    <scope>NUCLEOTIDE SEQUENCE</scope>
    <source>
        <strain evidence="2">Expedition CK06-06</strain>
    </source>
</reference>
<gene>
    <name evidence="2" type="ORF">S06H3_17704</name>
</gene>
<accession>X1M3W8</accession>
<dbReference type="PANTHER" id="PTHR36842">
    <property type="entry name" value="PROTEIN TOLB HOMOLOG"/>
    <property type="match status" value="1"/>
</dbReference>
<evidence type="ECO:0000256" key="1">
    <source>
        <dbReference type="ARBA" id="ARBA00009820"/>
    </source>
</evidence>
<dbReference type="SUPFAM" id="SSF82171">
    <property type="entry name" value="DPP6 N-terminal domain-like"/>
    <property type="match status" value="1"/>
</dbReference>
<name>X1M3W8_9ZZZZ</name>
<evidence type="ECO:0008006" key="3">
    <source>
        <dbReference type="Google" id="ProtNLM"/>
    </source>
</evidence>
<dbReference type="InterPro" id="IPR011042">
    <property type="entry name" value="6-blade_b-propeller_TolB-like"/>
</dbReference>
<dbReference type="PANTHER" id="PTHR36842:SF1">
    <property type="entry name" value="PROTEIN TOLB"/>
    <property type="match status" value="1"/>
</dbReference>
<protein>
    <recommendedName>
        <fullName evidence="3">Dipeptidylpeptidase IV N-terminal domain-containing protein</fullName>
    </recommendedName>
</protein>
<dbReference type="EMBL" id="BARV01008877">
    <property type="protein sequence ID" value="GAI09365.1"/>
    <property type="molecule type" value="Genomic_DNA"/>
</dbReference>